<evidence type="ECO:0000256" key="5">
    <source>
        <dbReference type="ARBA" id="ARBA00022989"/>
    </source>
</evidence>
<dbReference type="InterPro" id="IPR040423">
    <property type="entry name" value="PEA_transferase"/>
</dbReference>
<dbReference type="PANTHER" id="PTHR30443:SF2">
    <property type="entry name" value="PHOSPHOETHANOLAMINE TRANSFERASE EPTC"/>
    <property type="match status" value="1"/>
</dbReference>
<keyword evidence="2" id="KW-1003">Cell membrane</keyword>
<evidence type="ECO:0000256" key="3">
    <source>
        <dbReference type="ARBA" id="ARBA00022679"/>
    </source>
</evidence>
<feature type="transmembrane region" description="Helical" evidence="7">
    <location>
        <begin position="42"/>
        <end position="59"/>
    </location>
</feature>
<keyword evidence="3" id="KW-0808">Transferase</keyword>
<feature type="domain" description="Sulfatase N-terminal" evidence="8">
    <location>
        <begin position="289"/>
        <end position="557"/>
    </location>
</feature>
<accession>A0ABX2AL75</accession>
<organism evidence="9 10">
    <name type="scientific">Xylanibacter muris</name>
    <dbReference type="NCBI Taxonomy" id="2736290"/>
    <lineage>
        <taxon>Bacteria</taxon>
        <taxon>Pseudomonadati</taxon>
        <taxon>Bacteroidota</taxon>
        <taxon>Bacteroidia</taxon>
        <taxon>Bacteroidales</taxon>
        <taxon>Prevotellaceae</taxon>
        <taxon>Xylanibacter</taxon>
    </lineage>
</organism>
<evidence type="ECO:0000256" key="4">
    <source>
        <dbReference type="ARBA" id="ARBA00022692"/>
    </source>
</evidence>
<evidence type="ECO:0000256" key="7">
    <source>
        <dbReference type="SAM" id="Phobius"/>
    </source>
</evidence>
<dbReference type="InterPro" id="IPR017850">
    <property type="entry name" value="Alkaline_phosphatase_core_sf"/>
</dbReference>
<dbReference type="Proteomes" id="UP000714420">
    <property type="component" value="Unassembled WGS sequence"/>
</dbReference>
<feature type="transmembrane region" description="Helical" evidence="7">
    <location>
        <begin position="6"/>
        <end position="22"/>
    </location>
</feature>
<feature type="transmembrane region" description="Helical" evidence="7">
    <location>
        <begin position="125"/>
        <end position="147"/>
    </location>
</feature>
<keyword evidence="4 7" id="KW-0812">Transmembrane</keyword>
<keyword evidence="6 7" id="KW-0472">Membrane</keyword>
<evidence type="ECO:0000313" key="9">
    <source>
        <dbReference type="EMBL" id="NPD91002.1"/>
    </source>
</evidence>
<evidence type="ECO:0000256" key="6">
    <source>
        <dbReference type="ARBA" id="ARBA00023136"/>
    </source>
</evidence>
<sequence length="601" mass="68710">MTIFAIYIAGIAALFGISYFVYRRFNMGLAGNSRGQQFRRYLVASIVAFLPVIFAGLRLSAPPVAMAMAVSLLWIFTYNVLYDVTNRKTSPDYDNHMDIAFGIYLFGWLTGLYAILSPVGDTAEWILSVVETVLIIPPVIQIGYYCIYRTCIDANGMQIIQETNANEIIEYAKSFPKIKVLFTILVIVIAISVIALCNSYAGGTPLFYSSMSGMDETIPFVITVGLTVFFTVYIWKKRHGLFVRTGIAMLYADIQDYKKGNRLYRSNMHKRLQELNVELPGRGSGRPSTIMMVIGESACRDYMSVFCPQDRETTPWQSKMKEDKKHFILFPNAYSCAMQTVPSLERGLTERNQYNDKEFLSSCSIVDIAHKAGYTVHWYSNQGHLGCADTPITLVAETSDTAKWTRQELNKIQYDKSLLEFLDEVDPNKNNFVVLHLKGSHFNYSNRYSREYAAENRLTEGDDVHNYKNSIHYTDSILRSFYEYAADRLNLQAMVYFSDHGAIPDMRRSPRFLGFGMVRIPMWVYLSDEYISNHPHVAEALSANREKYFTNDLAYELMCGLFDIRSSHYDETGSIASPLYKYTRDMLMTYDGRIRIADDGR</sequence>
<dbReference type="SUPFAM" id="SSF53649">
    <property type="entry name" value="Alkaline phosphatase-like"/>
    <property type="match status" value="1"/>
</dbReference>
<dbReference type="InterPro" id="IPR000917">
    <property type="entry name" value="Sulfatase_N"/>
</dbReference>
<keyword evidence="5 7" id="KW-1133">Transmembrane helix</keyword>
<dbReference type="EMBL" id="JABKKF010000001">
    <property type="protein sequence ID" value="NPD91002.1"/>
    <property type="molecule type" value="Genomic_DNA"/>
</dbReference>
<dbReference type="Gene3D" id="3.40.720.10">
    <property type="entry name" value="Alkaline Phosphatase, subunit A"/>
    <property type="match status" value="1"/>
</dbReference>
<evidence type="ECO:0000256" key="1">
    <source>
        <dbReference type="ARBA" id="ARBA00004651"/>
    </source>
</evidence>
<protein>
    <submittedName>
        <fullName evidence="9">Sulfatase-like hydrolase/transferase</fullName>
    </submittedName>
</protein>
<dbReference type="PANTHER" id="PTHR30443">
    <property type="entry name" value="INNER MEMBRANE PROTEIN"/>
    <property type="match status" value="1"/>
</dbReference>
<dbReference type="Pfam" id="PF00884">
    <property type="entry name" value="Sulfatase"/>
    <property type="match status" value="1"/>
</dbReference>
<evidence type="ECO:0000259" key="8">
    <source>
        <dbReference type="Pfam" id="PF00884"/>
    </source>
</evidence>
<comment type="subcellular location">
    <subcellularLocation>
        <location evidence="1">Cell membrane</location>
        <topology evidence="1">Multi-pass membrane protein</topology>
    </subcellularLocation>
</comment>
<comment type="caution">
    <text evidence="9">The sequence shown here is derived from an EMBL/GenBank/DDBJ whole genome shotgun (WGS) entry which is preliminary data.</text>
</comment>
<reference evidence="9 10" key="1">
    <citation type="submission" date="2020-05" db="EMBL/GenBank/DDBJ databases">
        <title>Distinct polysaccharide utilization as determinants for interspecies competition between intestinal Prevotella spp.</title>
        <authorList>
            <person name="Galvez E.J.C."/>
            <person name="Iljazovic A."/>
            <person name="Strowig T."/>
        </authorList>
    </citation>
    <scope>NUCLEOTIDE SEQUENCE [LARGE SCALE GENOMIC DNA]</scope>
    <source>
        <strain evidence="9 10">PMUR</strain>
    </source>
</reference>
<feature type="transmembrane region" description="Helical" evidence="7">
    <location>
        <begin position="180"/>
        <end position="201"/>
    </location>
</feature>
<proteinExistence type="predicted"/>
<keyword evidence="10" id="KW-1185">Reference proteome</keyword>
<evidence type="ECO:0000256" key="2">
    <source>
        <dbReference type="ARBA" id="ARBA00022475"/>
    </source>
</evidence>
<name>A0ABX2AL75_9BACT</name>
<evidence type="ECO:0000313" key="10">
    <source>
        <dbReference type="Proteomes" id="UP000714420"/>
    </source>
</evidence>
<dbReference type="InterPro" id="IPR058130">
    <property type="entry name" value="PEA_transf_C"/>
</dbReference>
<gene>
    <name evidence="9" type="ORF">HPS56_01265</name>
</gene>
<dbReference type="CDD" id="cd16017">
    <property type="entry name" value="LptA"/>
    <property type="match status" value="1"/>
</dbReference>
<dbReference type="RefSeq" id="WP_172272642.1">
    <property type="nucleotide sequence ID" value="NZ_CASGMU010000001.1"/>
</dbReference>
<feature type="transmembrane region" description="Helical" evidence="7">
    <location>
        <begin position="217"/>
        <end position="235"/>
    </location>
</feature>
<feature type="transmembrane region" description="Helical" evidence="7">
    <location>
        <begin position="65"/>
        <end position="85"/>
    </location>
</feature>
<feature type="transmembrane region" description="Helical" evidence="7">
    <location>
        <begin position="97"/>
        <end position="119"/>
    </location>
</feature>